<accession>A0A2J5HHR7</accession>
<sequence>MHIFFMHPPDISPAFFFLPSFLFLPKSRTYQIRPSIINTCSCSPLHLPSNPPKTVVVKITPHPKPLSGKSEGKCSD</sequence>
<dbReference type="Proteomes" id="UP000235023">
    <property type="component" value="Unassembled WGS sequence"/>
</dbReference>
<gene>
    <name evidence="1" type="ORF">BDW42DRAFT_178437</name>
</gene>
<feature type="non-terminal residue" evidence="1">
    <location>
        <position position="76"/>
    </location>
</feature>
<keyword evidence="2" id="KW-1185">Reference proteome</keyword>
<protein>
    <submittedName>
        <fullName evidence="1">Uncharacterized protein</fullName>
    </submittedName>
</protein>
<organism evidence="1 2">
    <name type="scientific">Aspergillus taichungensis</name>
    <dbReference type="NCBI Taxonomy" id="482145"/>
    <lineage>
        <taxon>Eukaryota</taxon>
        <taxon>Fungi</taxon>
        <taxon>Dikarya</taxon>
        <taxon>Ascomycota</taxon>
        <taxon>Pezizomycotina</taxon>
        <taxon>Eurotiomycetes</taxon>
        <taxon>Eurotiomycetidae</taxon>
        <taxon>Eurotiales</taxon>
        <taxon>Aspergillaceae</taxon>
        <taxon>Aspergillus</taxon>
        <taxon>Aspergillus subgen. Circumdati</taxon>
    </lineage>
</organism>
<dbReference type="EMBL" id="KZ559615">
    <property type="protein sequence ID" value="PLN76550.1"/>
    <property type="molecule type" value="Genomic_DNA"/>
</dbReference>
<dbReference type="OrthoDB" id="10553488at2759"/>
<proteinExistence type="predicted"/>
<reference evidence="2" key="1">
    <citation type="submission" date="2017-12" db="EMBL/GenBank/DDBJ databases">
        <authorList>
            <consortium name="DOE Joint Genome Institute"/>
            <person name="Mondo S.J."/>
            <person name="Kjaerbolling I."/>
            <person name="Vesth T.C."/>
            <person name="Frisvad J.C."/>
            <person name="Nybo J.L."/>
            <person name="Theobald S."/>
            <person name="Kuo A."/>
            <person name="Bowyer P."/>
            <person name="Matsuda Y."/>
            <person name="Lyhne E.K."/>
            <person name="Kogle M.E."/>
            <person name="Clum A."/>
            <person name="Lipzen A."/>
            <person name="Salamov A."/>
            <person name="Ngan C.Y."/>
            <person name="Daum C."/>
            <person name="Chiniquy J."/>
            <person name="Barry K."/>
            <person name="LaButti K."/>
            <person name="Haridas S."/>
            <person name="Simmons B.A."/>
            <person name="Magnuson J.K."/>
            <person name="Mortensen U.H."/>
            <person name="Larsen T.O."/>
            <person name="Grigoriev I.V."/>
            <person name="Baker S.E."/>
            <person name="Andersen M.R."/>
            <person name="Nordberg H.P."/>
            <person name="Cantor M.N."/>
            <person name="Hua S.X."/>
        </authorList>
    </citation>
    <scope>NUCLEOTIDE SEQUENCE [LARGE SCALE GENOMIC DNA]</scope>
    <source>
        <strain evidence="2">IBT 19404</strain>
    </source>
</reference>
<evidence type="ECO:0000313" key="2">
    <source>
        <dbReference type="Proteomes" id="UP000235023"/>
    </source>
</evidence>
<evidence type="ECO:0000313" key="1">
    <source>
        <dbReference type="EMBL" id="PLN76550.1"/>
    </source>
</evidence>
<dbReference type="AlphaFoldDB" id="A0A2J5HHR7"/>
<name>A0A2J5HHR7_9EURO</name>